<keyword evidence="1" id="KW-0489">Methyltransferase</keyword>
<dbReference type="Pfam" id="PF10294">
    <property type="entry name" value="Methyltransf_16"/>
    <property type="match status" value="1"/>
</dbReference>
<protein>
    <recommendedName>
        <fullName evidence="1">Protein-lysine N-methyltransferase EFM6</fullName>
        <ecNumber evidence="1">2.1.1.-</ecNumber>
    </recommendedName>
    <alternativeName>
        <fullName evidence="1">Elongation factor methyltransferase 6</fullName>
    </alternativeName>
</protein>
<dbReference type="Proteomes" id="UP001217918">
    <property type="component" value="Unassembled WGS sequence"/>
</dbReference>
<keyword evidence="1" id="KW-0963">Cytoplasm</keyword>
<comment type="subcellular location">
    <subcellularLocation>
        <location evidence="1">Cytoplasm</location>
    </subcellularLocation>
</comment>
<evidence type="ECO:0000313" key="3">
    <source>
        <dbReference type="EMBL" id="KAK2074303.1"/>
    </source>
</evidence>
<evidence type="ECO:0000256" key="1">
    <source>
        <dbReference type="HAMAP-Rule" id="MF_03198"/>
    </source>
</evidence>
<feature type="binding site" evidence="1">
    <location>
        <position position="52"/>
    </location>
    <ligand>
        <name>S-adenosyl-L-methionine</name>
        <dbReference type="ChEBI" id="CHEBI:59789"/>
    </ligand>
</feature>
<dbReference type="GO" id="GO:0032259">
    <property type="term" value="P:methylation"/>
    <property type="evidence" value="ECO:0007669"/>
    <property type="project" value="UniProtKB-KW"/>
</dbReference>
<dbReference type="AlphaFoldDB" id="A0AAD9IAR5"/>
<dbReference type="Gene3D" id="3.40.50.150">
    <property type="entry name" value="Vaccinia Virus protein VP39"/>
    <property type="match status" value="1"/>
</dbReference>
<reference evidence="3" key="1">
    <citation type="journal article" date="2023" name="Mol. Plant Microbe Interact.">
        <title>Elucidating the Obligate Nature and Biological Capacity of an Invasive Fungal Corn Pathogen.</title>
        <authorList>
            <person name="MacCready J.S."/>
            <person name="Roggenkamp E.M."/>
            <person name="Gdanetz K."/>
            <person name="Chilvers M.I."/>
        </authorList>
    </citation>
    <scope>NUCLEOTIDE SEQUENCE</scope>
    <source>
        <strain evidence="3">PM02</strain>
    </source>
</reference>
<feature type="binding site" evidence="1">
    <location>
        <position position="131"/>
    </location>
    <ligand>
        <name>S-adenosyl-L-methionine</name>
        <dbReference type="ChEBI" id="CHEBI:59789"/>
    </ligand>
</feature>
<feature type="binding site" evidence="1">
    <location>
        <begin position="79"/>
        <end position="81"/>
    </location>
    <ligand>
        <name>S-adenosyl-L-methionine</name>
        <dbReference type="ChEBI" id="CHEBI:59789"/>
    </ligand>
</feature>
<dbReference type="CDD" id="cd22191">
    <property type="entry name" value="DPBB_RlpA_EXP_N-like"/>
    <property type="match status" value="1"/>
</dbReference>
<dbReference type="Gene3D" id="2.40.40.10">
    <property type="entry name" value="RlpA-like domain"/>
    <property type="match status" value="1"/>
</dbReference>
<dbReference type="EC" id="2.1.1.-" evidence="1"/>
<accession>A0AAD9IAR5</accession>
<gene>
    <name evidence="1" type="primary">EFM6</name>
    <name evidence="3" type="ORF">P8C59_008520</name>
</gene>
<organism evidence="3 4">
    <name type="scientific">Phyllachora maydis</name>
    <dbReference type="NCBI Taxonomy" id="1825666"/>
    <lineage>
        <taxon>Eukaryota</taxon>
        <taxon>Fungi</taxon>
        <taxon>Dikarya</taxon>
        <taxon>Ascomycota</taxon>
        <taxon>Pezizomycotina</taxon>
        <taxon>Sordariomycetes</taxon>
        <taxon>Sordariomycetidae</taxon>
        <taxon>Phyllachorales</taxon>
        <taxon>Phyllachoraceae</taxon>
        <taxon>Phyllachora</taxon>
    </lineage>
</organism>
<dbReference type="InterPro" id="IPR036908">
    <property type="entry name" value="RlpA-like_sf"/>
</dbReference>
<comment type="function">
    <text evidence="1">S-adenosyl-L-methionine-dependent protein-lysine N-methyltransferase that methylates elongation factor 1-alpha.</text>
</comment>
<sequence length="430" mass="46165">MVDEAEAPLADDWVAVPDYKQAGTTQVDLDGLLAPPLKLHEDVKNGCGGQLWPAGMVLARHLLRHGQKALSNARVLELGAGGGLVGLAVARGCAVRPPVFMTDQAGMEALMRHNTALNRLDGRVEVRVLNWGDALPRDIVDFRPDVILAADCVYLEPTFPLLLRTLQDLLALSPKATVYFCFKKRRRADMHFLRHARKAFRVTEVPDDDRAVFSRQRLHLFTFTLTPPQGRGPPVPPYSGLAHRELPKRAVNPDNNKGDVETVWETTTSWETVYAVADKSTAFLTAQSGPIPTPAGPSPPAESSSPDEPSSDEPSAPGPGPGPSGPTYTGDLTYFDVGLGSCGFDDSGKGDTENIVAIAANLMGAQSNGNSWCGKTVTLSRNGVTAVATVRDKCPSCPGQAIDGSPHLFKALFEDSLDLGRGEVTWWVNA</sequence>
<dbReference type="EMBL" id="JAQQPM010000008">
    <property type="protein sequence ID" value="KAK2074303.1"/>
    <property type="molecule type" value="Genomic_DNA"/>
</dbReference>
<dbReference type="InterPro" id="IPR019410">
    <property type="entry name" value="Methyltransf_16"/>
</dbReference>
<dbReference type="SUPFAM" id="SSF53335">
    <property type="entry name" value="S-adenosyl-L-methionine-dependent methyltransferases"/>
    <property type="match status" value="1"/>
</dbReference>
<dbReference type="GO" id="GO:0005829">
    <property type="term" value="C:cytosol"/>
    <property type="evidence" value="ECO:0007669"/>
    <property type="project" value="TreeGrafter"/>
</dbReference>
<dbReference type="InterPro" id="IPR033684">
    <property type="entry name" value="EFM6"/>
</dbReference>
<name>A0AAD9IAR5_9PEZI</name>
<dbReference type="InterPro" id="IPR029063">
    <property type="entry name" value="SAM-dependent_MTases_sf"/>
</dbReference>
<comment type="similarity">
    <text evidence="1">Belongs to the class I-like SAM-binding methyltransferase superfamily. METTL21 family. EFM6 subfamily.</text>
</comment>
<evidence type="ECO:0000313" key="4">
    <source>
        <dbReference type="Proteomes" id="UP001217918"/>
    </source>
</evidence>
<feature type="compositionally biased region" description="Low complexity" evidence="2">
    <location>
        <begin position="301"/>
        <end position="315"/>
    </location>
</feature>
<feature type="compositionally biased region" description="Pro residues" evidence="2">
    <location>
        <begin position="291"/>
        <end position="300"/>
    </location>
</feature>
<feature type="binding site" evidence="1">
    <location>
        <position position="103"/>
    </location>
    <ligand>
        <name>S-adenosyl-L-methionine</name>
        <dbReference type="ChEBI" id="CHEBI:59789"/>
    </ligand>
</feature>
<dbReference type="SUPFAM" id="SSF50685">
    <property type="entry name" value="Barwin-like endoglucanases"/>
    <property type="match status" value="1"/>
</dbReference>
<dbReference type="HAMAP" id="MF_03198">
    <property type="entry name" value="Methyltr_EFM6"/>
    <property type="match status" value="1"/>
</dbReference>
<feature type="binding site" evidence="1">
    <location>
        <position position="150"/>
    </location>
    <ligand>
        <name>S-adenosyl-L-methionine</name>
        <dbReference type="ChEBI" id="CHEBI:59789"/>
    </ligand>
</feature>
<dbReference type="PANTHER" id="PTHR14614">
    <property type="entry name" value="HEPATOCELLULAR CARCINOMA-ASSOCIATED ANTIGEN"/>
    <property type="match status" value="1"/>
</dbReference>
<dbReference type="GO" id="GO:0016279">
    <property type="term" value="F:protein-lysine N-methyltransferase activity"/>
    <property type="evidence" value="ECO:0007669"/>
    <property type="project" value="UniProtKB-UniRule"/>
</dbReference>
<dbReference type="PANTHER" id="PTHR14614:SF152">
    <property type="entry name" value="PROTEIN-LYSINE N-METHYLTRANSFERASE EFM6"/>
    <property type="match status" value="1"/>
</dbReference>
<keyword evidence="1" id="KW-0808">Transferase</keyword>
<comment type="caution">
    <text evidence="3">The sequence shown here is derived from an EMBL/GenBank/DDBJ whole genome shotgun (WGS) entry which is preliminary data.</text>
</comment>
<keyword evidence="4" id="KW-1185">Reference proteome</keyword>
<feature type="region of interest" description="Disordered" evidence="2">
    <location>
        <begin position="286"/>
        <end position="330"/>
    </location>
</feature>
<evidence type="ECO:0000256" key="2">
    <source>
        <dbReference type="SAM" id="MobiDB-lite"/>
    </source>
</evidence>
<keyword evidence="1" id="KW-0949">S-adenosyl-L-methionine</keyword>
<proteinExistence type="inferred from homology"/>